<accession>A0A1D3D3P3</accession>
<dbReference type="SUPFAM" id="SSF90229">
    <property type="entry name" value="CCCH zinc finger"/>
    <property type="match status" value="2"/>
</dbReference>
<sequence>MMDSQHWQQLPQQQVQAPPRPAPAVVASALAMGGVPMKGVILANRKTIFHKTRVCPRLGLGACHLGSKCNFAHSLEELRPAPNLDKTKLCPSVLHPGIVCPAKARGEVCRFAHNNSEIRHTSNMFKTNMCLKWIRGKCKKDAQCSHAHGHQELKYYRSLAMASGSRDFARESEATFSRRRKQNGSVGPSAAPPLAGLTDILYSPQQQQKQLTDSYRQADSSSSSIRHETLYSLLTRNASTSEQLSKSSCPSVDVALAALYEELLRCKAKGEGFGGSRGGMGASLNDDSTTAADECSDFSSFSSRCLTDALRSTSSTVGTCGGRMNSPEVEAVLASPASAPTCPGASVNNSNDLSLGMDQLVLLKALAERGALVRGAAERQAETQQGPDMSRAAVSMRMGNSSGVAQSKSSGLEEALGSSLARLCLGDLDVRQHCYADPPPGFERELRQQQQQAVVDLDRLASASGFD</sequence>
<dbReference type="VEuPathDB" id="ToxoDB:LOC34622502"/>
<evidence type="ECO:0000313" key="8">
    <source>
        <dbReference type="EMBL" id="OEH78059.1"/>
    </source>
</evidence>
<dbReference type="PROSITE" id="PS50103">
    <property type="entry name" value="ZF_C3H1"/>
    <property type="match status" value="2"/>
</dbReference>
<evidence type="ECO:0000256" key="2">
    <source>
        <dbReference type="ARBA" id="ARBA00022737"/>
    </source>
</evidence>
<keyword evidence="3 5" id="KW-0863">Zinc-finger</keyword>
<dbReference type="InterPro" id="IPR000571">
    <property type="entry name" value="Znf_CCCH"/>
</dbReference>
<feature type="region of interest" description="Disordered" evidence="6">
    <location>
        <begin position="170"/>
        <end position="192"/>
    </location>
</feature>
<feature type="zinc finger region" description="C3H1-type" evidence="5">
    <location>
        <begin position="49"/>
        <end position="76"/>
    </location>
</feature>
<gene>
    <name evidence="8" type="ORF">cyc_06312</name>
</gene>
<reference evidence="8 9" key="1">
    <citation type="journal article" date="2016" name="BMC Genomics">
        <title>Comparative genomics reveals Cyclospora cayetanensis possesses coccidia-like metabolism and invasion components but unique surface antigens.</title>
        <authorList>
            <person name="Liu S."/>
            <person name="Wang L."/>
            <person name="Zheng H."/>
            <person name="Xu Z."/>
            <person name="Roellig D.M."/>
            <person name="Li N."/>
            <person name="Frace M.A."/>
            <person name="Tang K."/>
            <person name="Arrowood M.J."/>
            <person name="Moss D.M."/>
            <person name="Zhang L."/>
            <person name="Feng Y."/>
            <person name="Xiao L."/>
        </authorList>
    </citation>
    <scope>NUCLEOTIDE SEQUENCE [LARGE SCALE GENOMIC DNA]</scope>
    <source>
        <strain evidence="8 9">CHN_HEN01</strain>
    </source>
</reference>
<dbReference type="PANTHER" id="PTHR12547">
    <property type="entry name" value="CCCH ZINC FINGER/TIS11-RELATED"/>
    <property type="match status" value="1"/>
</dbReference>
<feature type="zinc finger region" description="C3H1-type" evidence="5">
    <location>
        <begin position="124"/>
        <end position="151"/>
    </location>
</feature>
<dbReference type="GO" id="GO:0003729">
    <property type="term" value="F:mRNA binding"/>
    <property type="evidence" value="ECO:0007669"/>
    <property type="project" value="InterPro"/>
</dbReference>
<feature type="region of interest" description="Disordered" evidence="6">
    <location>
        <begin position="1"/>
        <end position="21"/>
    </location>
</feature>
<dbReference type="PANTHER" id="PTHR12547:SF18">
    <property type="entry name" value="PROTEIN TIS11"/>
    <property type="match status" value="1"/>
</dbReference>
<keyword evidence="4 5" id="KW-0862">Zinc</keyword>
<keyword evidence="1 5" id="KW-0479">Metal-binding</keyword>
<feature type="domain" description="C3H1-type" evidence="7">
    <location>
        <begin position="124"/>
        <end position="151"/>
    </location>
</feature>
<dbReference type="InterPro" id="IPR045877">
    <property type="entry name" value="ZFP36-like"/>
</dbReference>
<evidence type="ECO:0000259" key="7">
    <source>
        <dbReference type="PROSITE" id="PS50103"/>
    </source>
</evidence>
<dbReference type="AlphaFoldDB" id="A0A1D3D3P3"/>
<evidence type="ECO:0000256" key="1">
    <source>
        <dbReference type="ARBA" id="ARBA00022723"/>
    </source>
</evidence>
<dbReference type="InterPro" id="IPR036855">
    <property type="entry name" value="Znf_CCCH_sf"/>
</dbReference>
<evidence type="ECO:0000313" key="9">
    <source>
        <dbReference type="Proteomes" id="UP000095192"/>
    </source>
</evidence>
<dbReference type="GO" id="GO:0008270">
    <property type="term" value="F:zinc ion binding"/>
    <property type="evidence" value="ECO:0007669"/>
    <property type="project" value="UniProtKB-KW"/>
</dbReference>
<dbReference type="InParanoid" id="A0A1D3D3P3"/>
<evidence type="ECO:0000256" key="6">
    <source>
        <dbReference type="SAM" id="MobiDB-lite"/>
    </source>
</evidence>
<keyword evidence="2" id="KW-0677">Repeat</keyword>
<dbReference type="Gene3D" id="3.30.1370.210">
    <property type="match status" value="1"/>
</dbReference>
<protein>
    <submittedName>
        <fullName evidence="8">Zinc finger (Ccch type) motif-containing protein</fullName>
    </submittedName>
</protein>
<proteinExistence type="predicted"/>
<dbReference type="EMBL" id="JROU02000871">
    <property type="protein sequence ID" value="OEH78059.1"/>
    <property type="molecule type" value="Genomic_DNA"/>
</dbReference>
<name>A0A1D3D3P3_9EIME</name>
<dbReference type="SMART" id="SM00356">
    <property type="entry name" value="ZnF_C3H1"/>
    <property type="match status" value="3"/>
</dbReference>
<dbReference type="Proteomes" id="UP000095192">
    <property type="component" value="Unassembled WGS sequence"/>
</dbReference>
<evidence type="ECO:0000256" key="3">
    <source>
        <dbReference type="ARBA" id="ARBA00022771"/>
    </source>
</evidence>
<feature type="domain" description="C3H1-type" evidence="7">
    <location>
        <begin position="49"/>
        <end position="76"/>
    </location>
</feature>
<evidence type="ECO:0000256" key="4">
    <source>
        <dbReference type="ARBA" id="ARBA00022833"/>
    </source>
</evidence>
<dbReference type="Gene3D" id="4.10.1000.10">
    <property type="entry name" value="Zinc finger, CCCH-type"/>
    <property type="match status" value="1"/>
</dbReference>
<organism evidence="8 9">
    <name type="scientific">Cyclospora cayetanensis</name>
    <dbReference type="NCBI Taxonomy" id="88456"/>
    <lineage>
        <taxon>Eukaryota</taxon>
        <taxon>Sar</taxon>
        <taxon>Alveolata</taxon>
        <taxon>Apicomplexa</taxon>
        <taxon>Conoidasida</taxon>
        <taxon>Coccidia</taxon>
        <taxon>Eucoccidiorida</taxon>
        <taxon>Eimeriorina</taxon>
        <taxon>Eimeriidae</taxon>
        <taxon>Cyclospora</taxon>
    </lineage>
</organism>
<evidence type="ECO:0000256" key="5">
    <source>
        <dbReference type="PROSITE-ProRule" id="PRU00723"/>
    </source>
</evidence>
<comment type="caution">
    <text evidence="8">The sequence shown here is derived from an EMBL/GenBank/DDBJ whole genome shotgun (WGS) entry which is preliminary data.</text>
</comment>
<feature type="compositionally biased region" description="Low complexity" evidence="6">
    <location>
        <begin position="8"/>
        <end position="21"/>
    </location>
</feature>
<dbReference type="VEuPathDB" id="ToxoDB:cyc_06312"/>
<keyword evidence="9" id="KW-1185">Reference proteome</keyword>